<dbReference type="PANTHER" id="PTHR13393:SF0">
    <property type="entry name" value="RNA N6-ADENOSINE-METHYLTRANSFERASE METTL16"/>
    <property type="match status" value="1"/>
</dbReference>
<dbReference type="Gene3D" id="3.40.50.150">
    <property type="entry name" value="Vaccinia Virus protein VP39"/>
    <property type="match status" value="1"/>
</dbReference>
<dbReference type="EC" id="2.1.1.181" evidence="6"/>
<keyword evidence="3 6" id="KW-0489">Methyltransferase</keyword>
<keyword evidence="5 6" id="KW-0949">S-adenosyl-L-methionine</keyword>
<dbReference type="AlphaFoldDB" id="A0A2Z4GC94"/>
<dbReference type="InterPro" id="IPR016909">
    <property type="entry name" value="rRNA_lsu_MeTfrase_F"/>
</dbReference>
<evidence type="ECO:0000256" key="5">
    <source>
        <dbReference type="ARBA" id="ARBA00022691"/>
    </source>
</evidence>
<dbReference type="PIRSF" id="PIRSF029038">
    <property type="entry name" value="Mtase_YbiN_prd"/>
    <property type="match status" value="1"/>
</dbReference>
<gene>
    <name evidence="6" type="primary">rlmF</name>
    <name evidence="7" type="ORF">DJ013_10930</name>
</gene>
<comment type="similarity">
    <text evidence="6">Belongs to the methyltransferase superfamily. METTL16/RlmF family.</text>
</comment>
<dbReference type="KEGG" id="als:DJ013_10930"/>
<dbReference type="GO" id="GO:0070475">
    <property type="term" value="P:rRNA base methylation"/>
    <property type="evidence" value="ECO:0007669"/>
    <property type="project" value="TreeGrafter"/>
</dbReference>
<name>A0A2Z4GC94_9BACT</name>
<keyword evidence="1 6" id="KW-0963">Cytoplasm</keyword>
<reference evidence="7 8" key="1">
    <citation type="submission" date="2018-05" db="EMBL/GenBank/DDBJ databases">
        <title>Complete genome sequence of Arcticibacterium luteifluviistationis SM1504T, a cytophagaceae bacterium isolated from Arctic surface seawater.</title>
        <authorList>
            <person name="Li Y."/>
            <person name="Qin Q.-L."/>
        </authorList>
    </citation>
    <scope>NUCLEOTIDE SEQUENCE [LARGE SCALE GENOMIC DNA]</scope>
    <source>
        <strain evidence="7 8">SM1504</strain>
    </source>
</reference>
<dbReference type="RefSeq" id="WP_111371848.1">
    <property type="nucleotide sequence ID" value="NZ_CP029480.1"/>
</dbReference>
<keyword evidence="8" id="KW-1185">Reference proteome</keyword>
<dbReference type="PANTHER" id="PTHR13393">
    <property type="entry name" value="SAM-DEPENDENT METHYLTRANSFERASE"/>
    <property type="match status" value="1"/>
</dbReference>
<proteinExistence type="inferred from homology"/>
<dbReference type="Pfam" id="PF05971">
    <property type="entry name" value="Methyltransf_10"/>
    <property type="match status" value="1"/>
</dbReference>
<comment type="function">
    <text evidence="6">Specifically methylates the adenine in position 1618 of 23S rRNA.</text>
</comment>
<accession>A0A2Z4GC94</accession>
<evidence type="ECO:0000313" key="7">
    <source>
        <dbReference type="EMBL" id="AWV98655.1"/>
    </source>
</evidence>
<protein>
    <recommendedName>
        <fullName evidence="6">Ribosomal RNA large subunit methyltransferase F</fullName>
        <ecNumber evidence="6">2.1.1.181</ecNumber>
    </recommendedName>
    <alternativeName>
        <fullName evidence="6">23S rRNA mA1618 methyltransferase</fullName>
    </alternativeName>
    <alternativeName>
        <fullName evidence="6">rRNA adenine N-6-methyltransferase</fullName>
    </alternativeName>
</protein>
<dbReference type="InterPro" id="IPR029063">
    <property type="entry name" value="SAM-dependent_MTases_sf"/>
</dbReference>
<dbReference type="CDD" id="cd02440">
    <property type="entry name" value="AdoMet_MTases"/>
    <property type="match status" value="1"/>
</dbReference>
<evidence type="ECO:0000256" key="4">
    <source>
        <dbReference type="ARBA" id="ARBA00022679"/>
    </source>
</evidence>
<dbReference type="EMBL" id="CP029480">
    <property type="protein sequence ID" value="AWV98655.1"/>
    <property type="molecule type" value="Genomic_DNA"/>
</dbReference>
<dbReference type="OrthoDB" id="1115728at2"/>
<comment type="catalytic activity">
    <reaction evidence="6">
        <text>adenosine(1618) in 23S rRNA + S-adenosyl-L-methionine = N(6)-methyladenosine(1618) in 23S rRNA + S-adenosyl-L-homocysteine + H(+)</text>
        <dbReference type="Rhea" id="RHEA:16497"/>
        <dbReference type="Rhea" id="RHEA-COMP:10229"/>
        <dbReference type="Rhea" id="RHEA-COMP:10231"/>
        <dbReference type="ChEBI" id="CHEBI:15378"/>
        <dbReference type="ChEBI" id="CHEBI:57856"/>
        <dbReference type="ChEBI" id="CHEBI:59789"/>
        <dbReference type="ChEBI" id="CHEBI:74411"/>
        <dbReference type="ChEBI" id="CHEBI:74449"/>
        <dbReference type="EC" id="2.1.1.181"/>
    </reaction>
</comment>
<keyword evidence="4 6" id="KW-0808">Transferase</keyword>
<keyword evidence="2 6" id="KW-0698">rRNA processing</keyword>
<dbReference type="GO" id="GO:0052907">
    <property type="term" value="F:23S rRNA (adenine(1618)-N(6))-methyltransferase activity"/>
    <property type="evidence" value="ECO:0007669"/>
    <property type="project" value="UniProtKB-EC"/>
</dbReference>
<dbReference type="GO" id="GO:0005737">
    <property type="term" value="C:cytoplasm"/>
    <property type="evidence" value="ECO:0007669"/>
    <property type="project" value="UniProtKB-SubCell"/>
</dbReference>
<evidence type="ECO:0000256" key="2">
    <source>
        <dbReference type="ARBA" id="ARBA00022552"/>
    </source>
</evidence>
<evidence type="ECO:0000256" key="1">
    <source>
        <dbReference type="ARBA" id="ARBA00022490"/>
    </source>
</evidence>
<organism evidence="7 8">
    <name type="scientific">Arcticibacterium luteifluviistationis</name>
    <dbReference type="NCBI Taxonomy" id="1784714"/>
    <lineage>
        <taxon>Bacteria</taxon>
        <taxon>Pseudomonadati</taxon>
        <taxon>Bacteroidota</taxon>
        <taxon>Cytophagia</taxon>
        <taxon>Cytophagales</taxon>
        <taxon>Leadbetterellaceae</taxon>
        <taxon>Arcticibacterium</taxon>
    </lineage>
</organism>
<dbReference type="SUPFAM" id="SSF53335">
    <property type="entry name" value="S-adenosyl-L-methionine-dependent methyltransferases"/>
    <property type="match status" value="1"/>
</dbReference>
<evidence type="ECO:0000313" key="8">
    <source>
        <dbReference type="Proteomes" id="UP000249873"/>
    </source>
</evidence>
<dbReference type="Proteomes" id="UP000249873">
    <property type="component" value="Chromosome"/>
</dbReference>
<comment type="subcellular location">
    <subcellularLocation>
        <location evidence="6">Cytoplasm</location>
    </subcellularLocation>
</comment>
<evidence type="ECO:0000256" key="6">
    <source>
        <dbReference type="HAMAP-Rule" id="MF_01848"/>
    </source>
</evidence>
<evidence type="ECO:0000256" key="3">
    <source>
        <dbReference type="ARBA" id="ARBA00022603"/>
    </source>
</evidence>
<sequence length="294" mass="33783">MPNTKPAVKSELHPRNKHNEGYNFTVLTEVLPELKEHVFVNKYDTETIDFSNPEAVKLLNKALLKSHYHVDNWDIPDGYLCPPVPGRADYIHYIADLIGADDEKQIKCLDIGTGANCIYPIIGIAEYNWRFVATDIDEDALEVAFKIVNNNDILRGQIELRRQINPRFIFREVLGVDEYFDVTICNPPFHASEKEARLGSLRKTKNLGNKKPLLNFGGQSNELWCEGGEKAFLTNMIYESRHFTRQCAWFTSLVSKKDNIRPLKKLLTKLEAKEVKVIEMATGNKISRILAWRY</sequence>
<dbReference type="NCBIfam" id="NF008725">
    <property type="entry name" value="PRK11727.1"/>
    <property type="match status" value="1"/>
</dbReference>
<dbReference type="InterPro" id="IPR010286">
    <property type="entry name" value="METTL16/RlmF"/>
</dbReference>
<dbReference type="HAMAP" id="MF_01848">
    <property type="entry name" value="23SrRNA_methyltr_F"/>
    <property type="match status" value="1"/>
</dbReference>